<evidence type="ECO:0000256" key="1">
    <source>
        <dbReference type="SAM" id="MobiDB-lite"/>
    </source>
</evidence>
<dbReference type="Proteomes" id="UP000580250">
    <property type="component" value="Unassembled WGS sequence"/>
</dbReference>
<dbReference type="AlphaFoldDB" id="A0A6V7U522"/>
<gene>
    <name evidence="2" type="ORF">MENT_LOCUS8481</name>
</gene>
<feature type="compositionally biased region" description="Polar residues" evidence="1">
    <location>
        <begin position="183"/>
        <end position="221"/>
    </location>
</feature>
<dbReference type="EMBL" id="CAJEWN010000036">
    <property type="protein sequence ID" value="CAD2146026.1"/>
    <property type="molecule type" value="Genomic_DNA"/>
</dbReference>
<sequence length="221" mass="24734">MLMNPKETDLYETKYNNLLEYYCHMEQMNNRLKHRLYHVRKEINHLKQLKRVLCERLLMHRAVIIDSNLEIPDNESSVSLKDNKGYGGDTINNAETEMVNNTNNGGGNSTRKRKMPSKKENGGGDEQGGSCNNGNVNSSSRRSGGGGRDNKRRKARDEAKQNIISIIESIVSDTPKSEDSVKSEATTNEAESAQQELSDVPTPTEQNSGSCSNQNIEENKT</sequence>
<evidence type="ECO:0000313" key="2">
    <source>
        <dbReference type="EMBL" id="CAD2146026.1"/>
    </source>
</evidence>
<dbReference type="OrthoDB" id="5875701at2759"/>
<feature type="region of interest" description="Disordered" evidence="1">
    <location>
        <begin position="74"/>
        <end position="221"/>
    </location>
</feature>
<evidence type="ECO:0000313" key="3">
    <source>
        <dbReference type="Proteomes" id="UP000580250"/>
    </source>
</evidence>
<feature type="compositionally biased region" description="Low complexity" evidence="1">
    <location>
        <begin position="128"/>
        <end position="142"/>
    </location>
</feature>
<comment type="caution">
    <text evidence="2">The sequence shown here is derived from an EMBL/GenBank/DDBJ whole genome shotgun (WGS) entry which is preliminary data.</text>
</comment>
<organism evidence="2 3">
    <name type="scientific">Meloidogyne enterolobii</name>
    <name type="common">Root-knot nematode worm</name>
    <name type="synonym">Meloidogyne mayaguensis</name>
    <dbReference type="NCBI Taxonomy" id="390850"/>
    <lineage>
        <taxon>Eukaryota</taxon>
        <taxon>Metazoa</taxon>
        <taxon>Ecdysozoa</taxon>
        <taxon>Nematoda</taxon>
        <taxon>Chromadorea</taxon>
        <taxon>Rhabditida</taxon>
        <taxon>Tylenchina</taxon>
        <taxon>Tylenchomorpha</taxon>
        <taxon>Tylenchoidea</taxon>
        <taxon>Meloidogynidae</taxon>
        <taxon>Meloidogyninae</taxon>
        <taxon>Meloidogyne</taxon>
    </lineage>
</organism>
<accession>A0A6V7U522</accession>
<reference evidence="2 3" key="1">
    <citation type="submission" date="2020-08" db="EMBL/GenBank/DDBJ databases">
        <authorList>
            <person name="Koutsovoulos G."/>
            <person name="Danchin GJ E."/>
        </authorList>
    </citation>
    <scope>NUCLEOTIDE SEQUENCE [LARGE SCALE GENOMIC DNA]</scope>
</reference>
<name>A0A6V7U522_MELEN</name>
<proteinExistence type="predicted"/>
<feature type="compositionally biased region" description="Polar residues" evidence="1">
    <location>
        <begin position="90"/>
        <end position="99"/>
    </location>
</feature>
<protein>
    <submittedName>
        <fullName evidence="2">Uncharacterized protein</fullName>
    </submittedName>
</protein>